<reference evidence="1" key="1">
    <citation type="submission" date="2021-06" db="EMBL/GenBank/DDBJ databases">
        <title>Parelaphostrongylus tenuis whole genome reference sequence.</title>
        <authorList>
            <person name="Garwood T.J."/>
            <person name="Larsen P.A."/>
            <person name="Fountain-Jones N.M."/>
            <person name="Garbe J.R."/>
            <person name="Macchietto M.G."/>
            <person name="Kania S.A."/>
            <person name="Gerhold R.W."/>
            <person name="Richards J.E."/>
            <person name="Wolf T.M."/>
        </authorList>
    </citation>
    <scope>NUCLEOTIDE SEQUENCE</scope>
    <source>
        <strain evidence="1">MNPRO001-30</strain>
        <tissue evidence="1">Meninges</tissue>
    </source>
</reference>
<proteinExistence type="predicted"/>
<evidence type="ECO:0000313" key="1">
    <source>
        <dbReference type="EMBL" id="KAJ1370320.1"/>
    </source>
</evidence>
<dbReference type="Proteomes" id="UP001196413">
    <property type="component" value="Unassembled WGS sequence"/>
</dbReference>
<gene>
    <name evidence="1" type="ORF">KIN20_032014</name>
</gene>
<dbReference type="AlphaFoldDB" id="A0AAD5R6D2"/>
<organism evidence="1 2">
    <name type="scientific">Parelaphostrongylus tenuis</name>
    <name type="common">Meningeal worm</name>
    <dbReference type="NCBI Taxonomy" id="148309"/>
    <lineage>
        <taxon>Eukaryota</taxon>
        <taxon>Metazoa</taxon>
        <taxon>Ecdysozoa</taxon>
        <taxon>Nematoda</taxon>
        <taxon>Chromadorea</taxon>
        <taxon>Rhabditida</taxon>
        <taxon>Rhabditina</taxon>
        <taxon>Rhabditomorpha</taxon>
        <taxon>Strongyloidea</taxon>
        <taxon>Metastrongylidae</taxon>
        <taxon>Parelaphostrongylus</taxon>
    </lineage>
</organism>
<protein>
    <submittedName>
        <fullName evidence="1">Uncharacterized protein</fullName>
    </submittedName>
</protein>
<evidence type="ECO:0000313" key="2">
    <source>
        <dbReference type="Proteomes" id="UP001196413"/>
    </source>
</evidence>
<keyword evidence="2" id="KW-1185">Reference proteome</keyword>
<name>A0AAD5R6D2_PARTN</name>
<sequence length="146" mass="15759">MATITTVLGCGVMPAGQASRRTFNVSGFTLPVAMVYSASPDVRARVPSIATDMGGAQAFVSRLVMQTVFDVLESQARSALLLDSIISAILGQLEVTVNYQPLQCKNVISPEQTCGSSVLYNLLKNIGRSITNIWAALRCLFFEIRK</sequence>
<dbReference type="EMBL" id="JAHQIW010006768">
    <property type="protein sequence ID" value="KAJ1370320.1"/>
    <property type="molecule type" value="Genomic_DNA"/>
</dbReference>
<comment type="caution">
    <text evidence="1">The sequence shown here is derived from an EMBL/GenBank/DDBJ whole genome shotgun (WGS) entry which is preliminary data.</text>
</comment>
<accession>A0AAD5R6D2</accession>